<dbReference type="PROSITE" id="PS00678">
    <property type="entry name" value="WD_REPEATS_1"/>
    <property type="match status" value="1"/>
</dbReference>
<dbReference type="InterPro" id="IPR001680">
    <property type="entry name" value="WD40_rpt"/>
</dbReference>
<dbReference type="Gene3D" id="2.130.10.10">
    <property type="entry name" value="YVTN repeat-like/Quinoprotein amine dehydrogenase"/>
    <property type="match status" value="1"/>
</dbReference>
<feature type="repeat" description="WD" evidence="3">
    <location>
        <begin position="63"/>
        <end position="104"/>
    </location>
</feature>
<dbReference type="PRINTS" id="PR00320">
    <property type="entry name" value="GPROTEINBRPT"/>
</dbReference>
<dbReference type="SUPFAM" id="SSF50978">
    <property type="entry name" value="WD40 repeat-like"/>
    <property type="match status" value="1"/>
</dbReference>
<dbReference type="InterPro" id="IPR015943">
    <property type="entry name" value="WD40/YVTN_repeat-like_dom_sf"/>
</dbReference>
<feature type="repeat" description="WD" evidence="3">
    <location>
        <begin position="19"/>
        <end position="60"/>
    </location>
</feature>
<dbReference type="AlphaFoldDB" id="A0A7S4F2T8"/>
<protein>
    <recommendedName>
        <fullName evidence="5">Peroxin-7</fullName>
    </recommendedName>
</protein>
<gene>
    <name evidence="4" type="ORF">PCAR00345_LOCUS22511</name>
</gene>
<accession>A0A7S4F2T8</accession>
<organism evidence="4">
    <name type="scientific">Chrysotila carterae</name>
    <name type="common">Marine alga</name>
    <name type="synonym">Syracosphaera carterae</name>
    <dbReference type="NCBI Taxonomy" id="13221"/>
    <lineage>
        <taxon>Eukaryota</taxon>
        <taxon>Haptista</taxon>
        <taxon>Haptophyta</taxon>
        <taxon>Prymnesiophyceae</taxon>
        <taxon>Isochrysidales</taxon>
        <taxon>Isochrysidaceae</taxon>
        <taxon>Chrysotila</taxon>
    </lineage>
</organism>
<reference evidence="4" key="1">
    <citation type="submission" date="2021-01" db="EMBL/GenBank/DDBJ databases">
        <authorList>
            <person name="Corre E."/>
            <person name="Pelletier E."/>
            <person name="Niang G."/>
            <person name="Scheremetjew M."/>
            <person name="Finn R."/>
            <person name="Kale V."/>
            <person name="Holt S."/>
            <person name="Cochrane G."/>
            <person name="Meng A."/>
            <person name="Brown T."/>
            <person name="Cohen L."/>
        </authorList>
    </citation>
    <scope>NUCLEOTIDE SEQUENCE</scope>
    <source>
        <strain evidence="4">CCMP645</strain>
    </source>
</reference>
<dbReference type="InterPro" id="IPR019775">
    <property type="entry name" value="WD40_repeat_CS"/>
</dbReference>
<dbReference type="PANTHER" id="PTHR10971">
    <property type="entry name" value="MRNA EXPORT FACTOR AND BUB3"/>
    <property type="match status" value="1"/>
</dbReference>
<name>A0A7S4F2T8_CHRCT</name>
<evidence type="ECO:0000256" key="2">
    <source>
        <dbReference type="ARBA" id="ARBA00022737"/>
    </source>
</evidence>
<dbReference type="InterPro" id="IPR020472">
    <property type="entry name" value="WD40_PAC1"/>
</dbReference>
<dbReference type="SMART" id="SM00320">
    <property type="entry name" value="WD40"/>
    <property type="match status" value="3"/>
</dbReference>
<evidence type="ECO:0000313" key="4">
    <source>
        <dbReference type="EMBL" id="CAE0769899.1"/>
    </source>
</evidence>
<keyword evidence="2" id="KW-0677">Repeat</keyword>
<dbReference type="EMBL" id="HBIZ01035338">
    <property type="protein sequence ID" value="CAE0769899.1"/>
    <property type="molecule type" value="Transcribed_RNA"/>
</dbReference>
<dbReference type="InterPro" id="IPR036322">
    <property type="entry name" value="WD40_repeat_dom_sf"/>
</dbReference>
<dbReference type="PROSITE" id="PS50294">
    <property type="entry name" value="WD_REPEATS_REGION"/>
    <property type="match status" value="3"/>
</dbReference>
<evidence type="ECO:0000256" key="1">
    <source>
        <dbReference type="ARBA" id="ARBA00022574"/>
    </source>
</evidence>
<evidence type="ECO:0000256" key="3">
    <source>
        <dbReference type="PROSITE-ProRule" id="PRU00221"/>
    </source>
</evidence>
<dbReference type="Pfam" id="PF00400">
    <property type="entry name" value="WD40"/>
    <property type="match status" value="3"/>
</dbReference>
<proteinExistence type="predicted"/>
<evidence type="ECO:0008006" key="5">
    <source>
        <dbReference type="Google" id="ProtNLM"/>
    </source>
</evidence>
<sequence length="251" mass="27098">MFGAAASNAHNPNNDMEVPNAATDGISCVEWSPTANYLVAGSWDNQIRCWEVMSNGSTTPKASISHSAPILCASWSSDGARVYTGSCDKTAKVWDLATNQSMQVAAHDAPIKDIFWAPENNFLVTASWDKTIKFWDCKSPTPGATLQLPERAYATDVRGQLLVCATADRKVVIVNLSNPTQPHSIVASPLKCAICRAPSLVNRASECERDGARDRRGLGGTRQIPSRHACLCLYVMLVDSAISSSHFVKSV</sequence>
<keyword evidence="1 3" id="KW-0853">WD repeat</keyword>
<feature type="repeat" description="WD" evidence="3">
    <location>
        <begin position="104"/>
        <end position="136"/>
    </location>
</feature>
<dbReference type="PROSITE" id="PS50082">
    <property type="entry name" value="WD_REPEATS_2"/>
    <property type="match status" value="3"/>
</dbReference>